<dbReference type="EMBL" id="JACBZT010000001">
    <property type="protein sequence ID" value="NYJ05379.1"/>
    <property type="molecule type" value="Genomic_DNA"/>
</dbReference>
<dbReference type="AlphaFoldDB" id="A0A853CE93"/>
<feature type="domain" description="Glycosyl hydrolase family 13 catalytic" evidence="3">
    <location>
        <begin position="12"/>
        <end position="357"/>
    </location>
</feature>
<protein>
    <submittedName>
        <fullName evidence="4">Cyclomaltodextrinase</fullName>
        <ecNumber evidence="4">3.2.1.54</ecNumber>
    </submittedName>
</protein>
<sequence length="436" mass="48795">MSDWIRHAIWWQVYPLGFVGAERTALPDGEPGRPRLRQLEAWLPHLLELGCNGLALGPVFESGTHGYDTVDHFRVDRRLGTEDDLRHVIAACHDSGVKILLDGVFNHVGRGHARFRDLLEHGPQHPSAAWFHVDGDGPDGFGYRTFEGHGGLVTLDHGNPEVVDHVVEVLTTWCDRGVDAWRLDAAYAVPPEFWREVLPRVRERHPDLWVVGEVIHGDYADFVRRSAVDSVTQYELWKAVWSSLNDRNLFELAHAVQRHGEFARAFLPQTFVGNHDVTRLASRLTDPRHIRLAVALLCTLPGVPTVYYGDEWALRGVKEDREGGDDAVRPAFAAQPERPEGEAAATEELHRRLIGVRRRNPWLAGATIGEPDLLTNDVLAFALTAGDETLEVVLNVGDVPADVQLPFEGRVEDGDGTVDDRNARVEPHAYLLVRPR</sequence>
<name>A0A853CE93_9ACTN</name>
<evidence type="ECO:0000256" key="1">
    <source>
        <dbReference type="ARBA" id="ARBA00022801"/>
    </source>
</evidence>
<dbReference type="GO" id="GO:0047798">
    <property type="term" value="F:cyclomaltodextrinase activity"/>
    <property type="evidence" value="ECO:0007669"/>
    <property type="project" value="UniProtKB-EC"/>
</dbReference>
<keyword evidence="1 4" id="KW-0378">Hydrolase</keyword>
<dbReference type="GO" id="GO:0005975">
    <property type="term" value="P:carbohydrate metabolic process"/>
    <property type="evidence" value="ECO:0007669"/>
    <property type="project" value="InterPro"/>
</dbReference>
<comment type="caution">
    <text evidence="4">The sequence shown here is derived from an EMBL/GenBank/DDBJ whole genome shotgun (WGS) entry which is preliminary data.</text>
</comment>
<evidence type="ECO:0000259" key="3">
    <source>
        <dbReference type="SMART" id="SM00642"/>
    </source>
</evidence>
<dbReference type="SUPFAM" id="SSF51445">
    <property type="entry name" value="(Trans)glycosidases"/>
    <property type="match status" value="1"/>
</dbReference>
<keyword evidence="2 4" id="KW-0326">Glycosidase</keyword>
<dbReference type="CDD" id="cd11354">
    <property type="entry name" value="AmyAc_bac_CMD_like"/>
    <property type="match status" value="1"/>
</dbReference>
<dbReference type="Pfam" id="PF00128">
    <property type="entry name" value="Alpha-amylase"/>
    <property type="match status" value="1"/>
</dbReference>
<gene>
    <name evidence="4" type="ORF">GGQ55_001657</name>
</gene>
<dbReference type="RefSeq" id="WP_179715988.1">
    <property type="nucleotide sequence ID" value="NZ_JACBZT010000001.1"/>
</dbReference>
<dbReference type="Proteomes" id="UP000541969">
    <property type="component" value="Unassembled WGS sequence"/>
</dbReference>
<evidence type="ECO:0000313" key="4">
    <source>
        <dbReference type="EMBL" id="NYJ05379.1"/>
    </source>
</evidence>
<keyword evidence="5" id="KW-1185">Reference proteome</keyword>
<dbReference type="InterPro" id="IPR006047">
    <property type="entry name" value="GH13_cat_dom"/>
</dbReference>
<organism evidence="4 5">
    <name type="scientific">Petropleomorpha daqingensis</name>
    <dbReference type="NCBI Taxonomy" id="2026353"/>
    <lineage>
        <taxon>Bacteria</taxon>
        <taxon>Bacillati</taxon>
        <taxon>Actinomycetota</taxon>
        <taxon>Actinomycetes</taxon>
        <taxon>Geodermatophilales</taxon>
        <taxon>Geodermatophilaceae</taxon>
        <taxon>Petropleomorpha</taxon>
    </lineage>
</organism>
<proteinExistence type="predicted"/>
<dbReference type="PANTHER" id="PTHR10357:SF210">
    <property type="entry name" value="MALTODEXTRIN GLUCOSIDASE"/>
    <property type="match status" value="1"/>
</dbReference>
<reference evidence="4 5" key="1">
    <citation type="submission" date="2020-07" db="EMBL/GenBank/DDBJ databases">
        <title>Sequencing the genomes of 1000 actinobacteria strains.</title>
        <authorList>
            <person name="Klenk H.-P."/>
        </authorList>
    </citation>
    <scope>NUCLEOTIDE SEQUENCE [LARGE SCALE GENOMIC DNA]</scope>
    <source>
        <strain evidence="4 5">DSM 104001</strain>
    </source>
</reference>
<dbReference type="InterPro" id="IPR017853">
    <property type="entry name" value="GH"/>
</dbReference>
<dbReference type="EC" id="3.2.1.54" evidence="4"/>
<dbReference type="Gene3D" id="3.20.20.80">
    <property type="entry name" value="Glycosidases"/>
    <property type="match status" value="1"/>
</dbReference>
<accession>A0A853CE93</accession>
<dbReference type="SMART" id="SM00642">
    <property type="entry name" value="Aamy"/>
    <property type="match status" value="1"/>
</dbReference>
<dbReference type="PANTHER" id="PTHR10357">
    <property type="entry name" value="ALPHA-AMYLASE FAMILY MEMBER"/>
    <property type="match status" value="1"/>
</dbReference>
<evidence type="ECO:0000313" key="5">
    <source>
        <dbReference type="Proteomes" id="UP000541969"/>
    </source>
</evidence>
<evidence type="ECO:0000256" key="2">
    <source>
        <dbReference type="ARBA" id="ARBA00023295"/>
    </source>
</evidence>